<keyword evidence="1" id="KW-1133">Transmembrane helix</keyword>
<reference evidence="2" key="1">
    <citation type="submission" date="2008-06" db="EMBL/GenBank/DDBJ databases">
        <title>Complete sequence of Chlorobaculum parvum NCIB 8327.</title>
        <authorList>
            <consortium name="US DOE Joint Genome Institute"/>
            <person name="Lucas S."/>
            <person name="Copeland A."/>
            <person name="Lapidus A."/>
            <person name="Glavina del Rio T."/>
            <person name="Dalin E."/>
            <person name="Tice H."/>
            <person name="Bruce D."/>
            <person name="Goodwin L."/>
            <person name="Pitluck S."/>
            <person name="Schmutz J."/>
            <person name="Larimer F."/>
            <person name="Land M."/>
            <person name="Hauser L."/>
            <person name="Kyrpides N."/>
            <person name="Mikhailova N."/>
            <person name="Zhao F."/>
            <person name="Li T."/>
            <person name="Liu Z."/>
            <person name="Overmann J."/>
            <person name="Bryant D.A."/>
            <person name="Richardson P."/>
        </authorList>
    </citation>
    <scope>NUCLEOTIDE SEQUENCE [LARGE SCALE GENOMIC DNA]</scope>
    <source>
        <strain evidence="2">NCIB 8327</strain>
    </source>
</reference>
<evidence type="ECO:0000313" key="3">
    <source>
        <dbReference type="Proteomes" id="UP000008811"/>
    </source>
</evidence>
<dbReference type="HOGENOM" id="CLU_1861629_0_0_10"/>
<protein>
    <submittedName>
        <fullName evidence="2">Uncharacterized protein</fullName>
    </submittedName>
</protein>
<feature type="transmembrane region" description="Helical" evidence="1">
    <location>
        <begin position="12"/>
        <end position="32"/>
    </location>
</feature>
<dbReference type="RefSeq" id="WP_012501522.1">
    <property type="nucleotide sequence ID" value="NC_011027.1"/>
</dbReference>
<dbReference type="KEGG" id="cpc:Cpar_0261"/>
<sequence length="137" mass="15240">MHIRKQTIGRKMLRIFEIALFFAISVLGYGFMLKVSASNTKSKSRDRDSIALQSTAELNGRHRELKVLPRTLLFPGQTATTLLSEKSASSSASAAIQSSQRLTRLHLSGSRQASAFGDNRHLPHPWNLLEQNPVLLN</sequence>
<gene>
    <name evidence="2" type="ordered locus">Cpar_0261</name>
</gene>
<evidence type="ECO:0000256" key="1">
    <source>
        <dbReference type="SAM" id="Phobius"/>
    </source>
</evidence>
<dbReference type="Proteomes" id="UP000008811">
    <property type="component" value="Chromosome"/>
</dbReference>
<accession>B3QR23</accession>
<keyword evidence="1" id="KW-0812">Transmembrane</keyword>
<keyword evidence="1" id="KW-0472">Membrane</keyword>
<name>B3QR23_CHLP8</name>
<proteinExistence type="predicted"/>
<dbReference type="AlphaFoldDB" id="B3QR23"/>
<evidence type="ECO:0000313" key="2">
    <source>
        <dbReference type="EMBL" id="ACF10688.1"/>
    </source>
</evidence>
<organism evidence="2 3">
    <name type="scientific">Chlorobaculum parvum (strain DSM 263 / NCIMB 8327)</name>
    <name type="common">Chlorobium vibrioforme subsp. thiosulfatophilum</name>
    <dbReference type="NCBI Taxonomy" id="517417"/>
    <lineage>
        <taxon>Bacteria</taxon>
        <taxon>Pseudomonadati</taxon>
        <taxon>Chlorobiota</taxon>
        <taxon>Chlorobiia</taxon>
        <taxon>Chlorobiales</taxon>
        <taxon>Chlorobiaceae</taxon>
        <taxon>Chlorobaculum</taxon>
    </lineage>
</organism>
<dbReference type="EMBL" id="CP001099">
    <property type="protein sequence ID" value="ACF10688.1"/>
    <property type="molecule type" value="Genomic_DNA"/>
</dbReference>
<keyword evidence="3" id="KW-1185">Reference proteome</keyword>
<dbReference type="OrthoDB" id="597959at2"/>